<dbReference type="Gene3D" id="3.40.630.30">
    <property type="match status" value="1"/>
</dbReference>
<evidence type="ECO:0000313" key="3">
    <source>
        <dbReference type="Proteomes" id="UP000199286"/>
    </source>
</evidence>
<protein>
    <submittedName>
        <fullName evidence="2">Protein N-acetyltransferase, RimJ/RimL family</fullName>
    </submittedName>
</protein>
<dbReference type="PANTHER" id="PTHR43792:SF1">
    <property type="entry name" value="N-ACETYLTRANSFERASE DOMAIN-CONTAINING PROTEIN"/>
    <property type="match status" value="1"/>
</dbReference>
<evidence type="ECO:0000259" key="1">
    <source>
        <dbReference type="Pfam" id="PF13302"/>
    </source>
</evidence>
<organism evidence="2 3">
    <name type="scientific">Citreimonas salinaria</name>
    <dbReference type="NCBI Taxonomy" id="321339"/>
    <lineage>
        <taxon>Bacteria</taxon>
        <taxon>Pseudomonadati</taxon>
        <taxon>Pseudomonadota</taxon>
        <taxon>Alphaproteobacteria</taxon>
        <taxon>Rhodobacterales</taxon>
        <taxon>Roseobacteraceae</taxon>
        <taxon>Citreimonas</taxon>
    </lineage>
</organism>
<dbReference type="AlphaFoldDB" id="A0A1H3FFF0"/>
<dbReference type="Proteomes" id="UP000199286">
    <property type="component" value="Unassembled WGS sequence"/>
</dbReference>
<dbReference type="RefSeq" id="WP_089878377.1">
    <property type="nucleotide sequence ID" value="NZ_FNPF01000001.1"/>
</dbReference>
<gene>
    <name evidence="2" type="ORF">SAMN05444340_101402</name>
</gene>
<dbReference type="PANTHER" id="PTHR43792">
    <property type="entry name" value="GNAT FAMILY, PUTATIVE (AFU_ORTHOLOGUE AFUA_3G00765)-RELATED-RELATED"/>
    <property type="match status" value="1"/>
</dbReference>
<proteinExistence type="predicted"/>
<reference evidence="2 3" key="1">
    <citation type="submission" date="2016-10" db="EMBL/GenBank/DDBJ databases">
        <authorList>
            <person name="de Groot N.N."/>
        </authorList>
    </citation>
    <scope>NUCLEOTIDE SEQUENCE [LARGE SCALE GENOMIC DNA]</scope>
    <source>
        <strain evidence="2 3">DSM 26880</strain>
    </source>
</reference>
<keyword evidence="3" id="KW-1185">Reference proteome</keyword>
<dbReference type="Pfam" id="PF13302">
    <property type="entry name" value="Acetyltransf_3"/>
    <property type="match status" value="1"/>
</dbReference>
<dbReference type="EMBL" id="FNPF01000001">
    <property type="protein sequence ID" value="SDX89762.1"/>
    <property type="molecule type" value="Genomic_DNA"/>
</dbReference>
<dbReference type="GO" id="GO:0016747">
    <property type="term" value="F:acyltransferase activity, transferring groups other than amino-acyl groups"/>
    <property type="evidence" value="ECO:0007669"/>
    <property type="project" value="InterPro"/>
</dbReference>
<feature type="domain" description="N-acetyltransferase" evidence="1">
    <location>
        <begin position="35"/>
        <end position="171"/>
    </location>
</feature>
<dbReference type="InterPro" id="IPR000182">
    <property type="entry name" value="GNAT_dom"/>
</dbReference>
<accession>A0A1H3FFF0</accession>
<evidence type="ECO:0000313" key="2">
    <source>
        <dbReference type="EMBL" id="SDX89762.1"/>
    </source>
</evidence>
<dbReference type="OrthoDB" id="6293260at2"/>
<name>A0A1H3FFF0_9RHOB</name>
<keyword evidence="2" id="KW-0808">Transferase</keyword>
<sequence>MTADGTHIPAAPVAYGHGHHASARLTHAPRLETDRLILRGPERGDIEPVIAFLMDAEHAAGFGHIPLRGDAWRWFTMNVGHWHIHGFGYFVIEDNASGASIGMTGVWFPESWPEPELGWLLFRGHEGRGLAFEAASRARQWAYDDLGLNTLTSNIVPSNDRSKALAARLGAVHERTYHNEQMGEDELWRHPGPETCA</sequence>
<dbReference type="SUPFAM" id="SSF55729">
    <property type="entry name" value="Acyl-CoA N-acyltransferases (Nat)"/>
    <property type="match status" value="1"/>
</dbReference>
<dbReference type="STRING" id="321339.SAMN05444340_101402"/>
<dbReference type="InterPro" id="IPR016181">
    <property type="entry name" value="Acyl_CoA_acyltransferase"/>
</dbReference>
<dbReference type="InterPro" id="IPR051531">
    <property type="entry name" value="N-acetyltransferase"/>
</dbReference>